<dbReference type="SMART" id="SM01061">
    <property type="entry name" value="CAT_RBD"/>
    <property type="match status" value="1"/>
</dbReference>
<dbReference type="PROSITE" id="PS51372">
    <property type="entry name" value="PRD_2"/>
    <property type="match status" value="2"/>
</dbReference>
<dbReference type="InterPro" id="IPR036634">
    <property type="entry name" value="PRD_sf"/>
</dbReference>
<evidence type="ECO:0000313" key="3">
    <source>
        <dbReference type="EMBL" id="ERT66544.1"/>
    </source>
</evidence>
<dbReference type="SUPFAM" id="SSF50151">
    <property type="entry name" value="SacY-like RNA-binding domain"/>
    <property type="match status" value="1"/>
</dbReference>
<proteinExistence type="predicted"/>
<dbReference type="GO" id="GO:0003723">
    <property type="term" value="F:RNA binding"/>
    <property type="evidence" value="ECO:0007669"/>
    <property type="project" value="InterPro"/>
</dbReference>
<dbReference type="PANTHER" id="PTHR30185:SF15">
    <property type="entry name" value="CRYPTIC BETA-GLUCOSIDE BGL OPERON ANTITERMINATOR"/>
    <property type="match status" value="1"/>
</dbReference>
<dbReference type="HOGENOM" id="CLU_078802_0_0_11"/>
<dbReference type="GO" id="GO:0006355">
    <property type="term" value="P:regulation of DNA-templated transcription"/>
    <property type="evidence" value="ECO:0007669"/>
    <property type="project" value="InterPro"/>
</dbReference>
<dbReference type="InterPro" id="IPR011608">
    <property type="entry name" value="PRD"/>
</dbReference>
<gene>
    <name evidence="3" type="ORF">HMPREF0742_00920</name>
</gene>
<comment type="caution">
    <text evidence="3">The sequence shown here is derived from an EMBL/GenBank/DDBJ whole genome shotgun (WGS) entry which is preliminary data.</text>
</comment>
<protein>
    <submittedName>
        <fullName evidence="3">CAT RNA binding domain protein</fullName>
    </submittedName>
</protein>
<evidence type="ECO:0000259" key="2">
    <source>
        <dbReference type="PROSITE" id="PS51372"/>
    </source>
</evidence>
<dbReference type="InterPro" id="IPR036650">
    <property type="entry name" value="CAT_RNA-bd_dom_sf"/>
</dbReference>
<dbReference type="Proteomes" id="UP000017174">
    <property type="component" value="Unassembled WGS sequence"/>
</dbReference>
<dbReference type="InterPro" id="IPR050661">
    <property type="entry name" value="BglG_antiterminators"/>
</dbReference>
<reference evidence="3 4" key="1">
    <citation type="submission" date="2013-08" db="EMBL/GenBank/DDBJ databases">
        <authorList>
            <person name="Weinstock G."/>
            <person name="Sodergren E."/>
            <person name="Wylie T."/>
            <person name="Fulton L."/>
            <person name="Fulton R."/>
            <person name="Fronick C."/>
            <person name="O'Laughlin M."/>
            <person name="Godfrey J."/>
            <person name="Miner T."/>
            <person name="Herter B."/>
            <person name="Appelbaum E."/>
            <person name="Cordes M."/>
            <person name="Lek S."/>
            <person name="Wollam A."/>
            <person name="Pepin K.H."/>
            <person name="Palsikar V.B."/>
            <person name="Mitreva M."/>
            <person name="Wilson R.K."/>
        </authorList>
    </citation>
    <scope>NUCLEOTIDE SEQUENCE [LARGE SCALE GENOMIC DNA]</scope>
    <source>
        <strain evidence="3 4">F0184</strain>
    </source>
</reference>
<keyword evidence="1" id="KW-0677">Repeat</keyword>
<feature type="domain" description="PRD" evidence="2">
    <location>
        <begin position="82"/>
        <end position="187"/>
    </location>
</feature>
<dbReference type="Gene3D" id="2.30.24.10">
    <property type="entry name" value="CAT RNA-binding domain"/>
    <property type="match status" value="1"/>
</dbReference>
<dbReference type="PATRIC" id="fig|888019.4.peg.773"/>
<dbReference type="Pfam" id="PF00874">
    <property type="entry name" value="PRD"/>
    <property type="match status" value="2"/>
</dbReference>
<feature type="domain" description="PRD" evidence="2">
    <location>
        <begin position="188"/>
        <end position="302"/>
    </location>
</feature>
<name>U7V5W8_9MICC</name>
<evidence type="ECO:0000313" key="4">
    <source>
        <dbReference type="Proteomes" id="UP000017174"/>
    </source>
</evidence>
<evidence type="ECO:0000256" key="1">
    <source>
        <dbReference type="ARBA" id="ARBA00022737"/>
    </source>
</evidence>
<dbReference type="InterPro" id="IPR004341">
    <property type="entry name" value="CAT_RNA-bd_dom"/>
</dbReference>
<dbReference type="SUPFAM" id="SSF63520">
    <property type="entry name" value="PTS-regulatory domain, PRD"/>
    <property type="match status" value="2"/>
</dbReference>
<dbReference type="EMBL" id="AXZG01000034">
    <property type="protein sequence ID" value="ERT66544.1"/>
    <property type="molecule type" value="Genomic_DNA"/>
</dbReference>
<sequence length="305" mass="34012">MTVKFEEIPESRRKERTMRISRIYNNNVALTVDTFGKQAVVIGRGLAFGKRKGDMVNPAKVEQTFVPEQGISAERLSWSLSEIPADILAIATEIEGDARNDTEIELSNSFIIPFADHLHYAVIRARDGLRVDYPLAPEVNLLYPHEVTYGHRALNLVRKRMGVELNTNEAIPLALHLVNAQFATADMSRAFRMTEVFAQVFEVIEVAYRRAIDPASMSAARFITHLRYLFVRADQGKIGAAGAGISQPSLLAALRADAPRAYACAQKVLLLLEMQLQQPLTQDELTYLTIHIDRLAKDLWGAAPA</sequence>
<dbReference type="PANTHER" id="PTHR30185">
    <property type="entry name" value="CRYPTIC BETA-GLUCOSIDE BGL OPERON ANTITERMINATOR"/>
    <property type="match status" value="1"/>
</dbReference>
<dbReference type="Gene3D" id="1.10.1790.10">
    <property type="entry name" value="PRD domain"/>
    <property type="match status" value="2"/>
</dbReference>
<accession>U7V5W8</accession>
<dbReference type="Pfam" id="PF03123">
    <property type="entry name" value="CAT_RBD"/>
    <property type="match status" value="1"/>
</dbReference>
<organism evidence="3 4">
    <name type="scientific">Rothia aeria F0184</name>
    <dbReference type="NCBI Taxonomy" id="888019"/>
    <lineage>
        <taxon>Bacteria</taxon>
        <taxon>Bacillati</taxon>
        <taxon>Actinomycetota</taxon>
        <taxon>Actinomycetes</taxon>
        <taxon>Micrococcales</taxon>
        <taxon>Micrococcaceae</taxon>
        <taxon>Rothia</taxon>
    </lineage>
</organism>
<dbReference type="AlphaFoldDB" id="U7V5W8"/>